<gene>
    <name evidence="1" type="ORF">A2074_02705</name>
</gene>
<name>A0A1F2UMG3_9ACTN</name>
<dbReference type="Proteomes" id="UP000178086">
    <property type="component" value="Unassembled WGS sequence"/>
</dbReference>
<comment type="caution">
    <text evidence="1">The sequence shown here is derived from an EMBL/GenBank/DDBJ whole genome shotgun (WGS) entry which is preliminary data.</text>
</comment>
<evidence type="ECO:0000313" key="2">
    <source>
        <dbReference type="Proteomes" id="UP000178086"/>
    </source>
</evidence>
<dbReference type="AlphaFoldDB" id="A0A1F2UMG3"/>
<dbReference type="EMBL" id="MELI01000051">
    <property type="protein sequence ID" value="OFW34177.1"/>
    <property type="molecule type" value="Genomic_DNA"/>
</dbReference>
<accession>A0A1F2UMG3</accession>
<proteinExistence type="predicted"/>
<protein>
    <submittedName>
        <fullName evidence="1">Uncharacterized protein</fullName>
    </submittedName>
</protein>
<sequence length="66" mass="7774">MVAMDAKAEVFWMAFKSLPKKERLSVIERLLKDKEFKEDLIDIAILEQRYEEPSRPLASYIAEKKS</sequence>
<organism evidence="1 2">
    <name type="scientific">Candidatus Aquicultor primus</name>
    <dbReference type="NCBI Taxonomy" id="1797195"/>
    <lineage>
        <taxon>Bacteria</taxon>
        <taxon>Bacillati</taxon>
        <taxon>Actinomycetota</taxon>
        <taxon>Candidatus Aquicultoria</taxon>
        <taxon>Candidatus Aquicultorales</taxon>
        <taxon>Candidatus Aquicultoraceae</taxon>
        <taxon>Candidatus Aquicultor</taxon>
    </lineage>
</organism>
<evidence type="ECO:0000313" key="1">
    <source>
        <dbReference type="EMBL" id="OFW34177.1"/>
    </source>
</evidence>
<reference evidence="1 2" key="1">
    <citation type="journal article" date="2016" name="Nat. Commun.">
        <title>Thousands of microbial genomes shed light on interconnected biogeochemical processes in an aquifer system.</title>
        <authorList>
            <person name="Anantharaman K."/>
            <person name="Brown C.T."/>
            <person name="Hug L.A."/>
            <person name="Sharon I."/>
            <person name="Castelle C.J."/>
            <person name="Probst A.J."/>
            <person name="Thomas B.C."/>
            <person name="Singh A."/>
            <person name="Wilkins M.J."/>
            <person name="Karaoz U."/>
            <person name="Brodie E.L."/>
            <person name="Williams K.H."/>
            <person name="Hubbard S.S."/>
            <person name="Banfield J.F."/>
        </authorList>
    </citation>
    <scope>NUCLEOTIDE SEQUENCE [LARGE SCALE GENOMIC DNA]</scope>
</reference>